<dbReference type="Pfam" id="PF00083">
    <property type="entry name" value="Sugar_tr"/>
    <property type="match status" value="1"/>
</dbReference>
<evidence type="ECO:0000313" key="6">
    <source>
        <dbReference type="EMBL" id="KAL2822223.1"/>
    </source>
</evidence>
<evidence type="ECO:0000256" key="4">
    <source>
        <dbReference type="ARBA" id="ARBA00023136"/>
    </source>
</evidence>
<organism evidence="6 7">
    <name type="scientific">Aspergillus cavernicola</name>
    <dbReference type="NCBI Taxonomy" id="176166"/>
    <lineage>
        <taxon>Eukaryota</taxon>
        <taxon>Fungi</taxon>
        <taxon>Dikarya</taxon>
        <taxon>Ascomycota</taxon>
        <taxon>Pezizomycotina</taxon>
        <taxon>Eurotiomycetes</taxon>
        <taxon>Eurotiomycetidae</taxon>
        <taxon>Eurotiales</taxon>
        <taxon>Aspergillaceae</taxon>
        <taxon>Aspergillus</taxon>
        <taxon>Aspergillus subgen. Nidulantes</taxon>
    </lineage>
</organism>
<keyword evidence="7" id="KW-1185">Reference proteome</keyword>
<dbReference type="Proteomes" id="UP001610335">
    <property type="component" value="Unassembled WGS sequence"/>
</dbReference>
<evidence type="ECO:0000256" key="2">
    <source>
        <dbReference type="ARBA" id="ARBA00022692"/>
    </source>
</evidence>
<sequence>MFVLGYSTYFFDLAGLDTSHSFDMGVGVTAKDSCASNGCQVVFGIVMNVVVPYMVNPDEGNMKGKVGAVFGGCAAVATIASWVYIHELKGHTFEGIDLTFPRRVPPRRMGAYVVV</sequence>
<comment type="caution">
    <text evidence="6">The sequence shown here is derived from an EMBL/GenBank/DDBJ whole genome shotgun (WGS) entry which is preliminary data.</text>
</comment>
<dbReference type="EMBL" id="JBFXLS010000059">
    <property type="protein sequence ID" value="KAL2822223.1"/>
    <property type="molecule type" value="Genomic_DNA"/>
</dbReference>
<evidence type="ECO:0000256" key="1">
    <source>
        <dbReference type="ARBA" id="ARBA00004370"/>
    </source>
</evidence>
<protein>
    <submittedName>
        <fullName evidence="6">Uncharacterized protein</fullName>
    </submittedName>
</protein>
<reference evidence="6 7" key="1">
    <citation type="submission" date="2024-07" db="EMBL/GenBank/DDBJ databases">
        <title>Section-level genome sequencing and comparative genomics of Aspergillus sections Usti and Cavernicolus.</title>
        <authorList>
            <consortium name="Lawrence Berkeley National Laboratory"/>
            <person name="Nybo J.L."/>
            <person name="Vesth T.C."/>
            <person name="Theobald S."/>
            <person name="Frisvad J.C."/>
            <person name="Larsen T.O."/>
            <person name="Kjaerboelling I."/>
            <person name="Rothschild-Mancinelli K."/>
            <person name="Lyhne E.K."/>
            <person name="Kogle M.E."/>
            <person name="Barry K."/>
            <person name="Clum A."/>
            <person name="Na H."/>
            <person name="Ledsgaard L."/>
            <person name="Lin J."/>
            <person name="Lipzen A."/>
            <person name="Kuo A."/>
            <person name="Riley R."/>
            <person name="Mondo S."/>
            <person name="LaButti K."/>
            <person name="Haridas S."/>
            <person name="Pangalinan J."/>
            <person name="Salamov A.A."/>
            <person name="Simmons B.A."/>
            <person name="Magnuson J.K."/>
            <person name="Chen J."/>
            <person name="Drula E."/>
            <person name="Henrissat B."/>
            <person name="Wiebenga A."/>
            <person name="Lubbers R.J."/>
            <person name="Gomes A.C."/>
            <person name="Makela M.R."/>
            <person name="Stajich J."/>
            <person name="Grigoriev I.V."/>
            <person name="Mortensen U.H."/>
            <person name="De vries R.P."/>
            <person name="Baker S.E."/>
            <person name="Andersen M.R."/>
        </authorList>
    </citation>
    <scope>NUCLEOTIDE SEQUENCE [LARGE SCALE GENOMIC DNA]</scope>
    <source>
        <strain evidence="6 7">CBS 600.67</strain>
    </source>
</reference>
<comment type="subcellular location">
    <subcellularLocation>
        <location evidence="1">Membrane</location>
    </subcellularLocation>
</comment>
<keyword evidence="2 5" id="KW-0812">Transmembrane</keyword>
<gene>
    <name evidence="6" type="ORF">BDW59DRAFT_163816</name>
</gene>
<evidence type="ECO:0000256" key="3">
    <source>
        <dbReference type="ARBA" id="ARBA00022989"/>
    </source>
</evidence>
<accession>A0ABR4I5U3</accession>
<proteinExistence type="predicted"/>
<feature type="transmembrane region" description="Helical" evidence="5">
    <location>
        <begin position="66"/>
        <end position="85"/>
    </location>
</feature>
<dbReference type="Gene3D" id="1.20.1250.20">
    <property type="entry name" value="MFS general substrate transporter like domains"/>
    <property type="match status" value="1"/>
</dbReference>
<dbReference type="InterPro" id="IPR005828">
    <property type="entry name" value="MFS_sugar_transport-like"/>
</dbReference>
<name>A0ABR4I5U3_9EURO</name>
<evidence type="ECO:0000313" key="7">
    <source>
        <dbReference type="Proteomes" id="UP001610335"/>
    </source>
</evidence>
<keyword evidence="3 5" id="KW-1133">Transmembrane helix</keyword>
<dbReference type="InterPro" id="IPR036259">
    <property type="entry name" value="MFS_trans_sf"/>
</dbReference>
<evidence type="ECO:0000256" key="5">
    <source>
        <dbReference type="SAM" id="Phobius"/>
    </source>
</evidence>
<keyword evidence="4 5" id="KW-0472">Membrane</keyword>